<gene>
    <name evidence="7" type="primary">rhtB</name>
    <name evidence="7" type="ORF">LNAOJCKE_3375</name>
</gene>
<feature type="transmembrane region" description="Helical" evidence="6">
    <location>
        <begin position="6"/>
        <end position="29"/>
    </location>
</feature>
<evidence type="ECO:0000313" key="7">
    <source>
        <dbReference type="EMBL" id="GJE66160.1"/>
    </source>
</evidence>
<organism evidence="7 8">
    <name type="scientific">Methylorubrum aminovorans</name>
    <dbReference type="NCBI Taxonomy" id="269069"/>
    <lineage>
        <taxon>Bacteria</taxon>
        <taxon>Pseudomonadati</taxon>
        <taxon>Pseudomonadota</taxon>
        <taxon>Alphaproteobacteria</taxon>
        <taxon>Hyphomicrobiales</taxon>
        <taxon>Methylobacteriaceae</taxon>
        <taxon>Methylorubrum</taxon>
    </lineage>
</organism>
<reference evidence="7" key="1">
    <citation type="journal article" date="2021" name="Front. Microbiol.">
        <title>Comprehensive Comparative Genomics and Phenotyping of Methylobacterium Species.</title>
        <authorList>
            <person name="Alessa O."/>
            <person name="Ogura Y."/>
            <person name="Fujitani Y."/>
            <person name="Takami H."/>
            <person name="Hayashi T."/>
            <person name="Sahin N."/>
            <person name="Tani A."/>
        </authorList>
    </citation>
    <scope>NUCLEOTIDE SEQUENCE</scope>
    <source>
        <strain evidence="7">NBRC 15686</strain>
    </source>
</reference>
<keyword evidence="8" id="KW-1185">Reference proteome</keyword>
<protein>
    <submittedName>
        <fullName evidence="7">Homoserine/homoserine lactone efflux protein</fullName>
    </submittedName>
</protein>
<dbReference type="Proteomes" id="UP001055039">
    <property type="component" value="Unassembled WGS sequence"/>
</dbReference>
<evidence type="ECO:0000256" key="5">
    <source>
        <dbReference type="ARBA" id="ARBA00023136"/>
    </source>
</evidence>
<accession>A0ABQ4UFR0</accession>
<reference evidence="7" key="2">
    <citation type="submission" date="2021-08" db="EMBL/GenBank/DDBJ databases">
        <authorList>
            <person name="Tani A."/>
            <person name="Ola A."/>
            <person name="Ogura Y."/>
            <person name="Katsura K."/>
            <person name="Hayashi T."/>
        </authorList>
    </citation>
    <scope>NUCLEOTIDE SEQUENCE</scope>
    <source>
        <strain evidence="7">NBRC 15686</strain>
    </source>
</reference>
<evidence type="ECO:0000313" key="8">
    <source>
        <dbReference type="Proteomes" id="UP001055039"/>
    </source>
</evidence>
<feature type="transmembrane region" description="Helical" evidence="6">
    <location>
        <begin position="71"/>
        <end position="91"/>
    </location>
</feature>
<name>A0ABQ4UFR0_9HYPH</name>
<evidence type="ECO:0000256" key="1">
    <source>
        <dbReference type="ARBA" id="ARBA00004651"/>
    </source>
</evidence>
<dbReference type="InterPro" id="IPR001123">
    <property type="entry name" value="LeuE-type"/>
</dbReference>
<evidence type="ECO:0000256" key="4">
    <source>
        <dbReference type="ARBA" id="ARBA00022989"/>
    </source>
</evidence>
<dbReference type="EMBL" id="BPRC01000012">
    <property type="protein sequence ID" value="GJE66160.1"/>
    <property type="molecule type" value="Genomic_DNA"/>
</dbReference>
<sequence length="203" mass="21310">MPLSSIMLFAAVYGVAVASPGPGVFALVARVLARGTRGIPAFVAGFIVGDLIWFAMAATGFALLAQSFATLFIAIRYIGAAYLAYLAWCAWTAPVEPLEGDPVRGETGMRLFLGGLALTLGNPKVVLFFLALLPTVIDLERISPLGMIEVAATIVVVLSTTFAAYTLAAVRVRRFFDSVRARRAVNRGAGTVMAGAALAVATR</sequence>
<dbReference type="RefSeq" id="WP_238225781.1">
    <property type="nucleotide sequence ID" value="NZ_BAAADH010000026.1"/>
</dbReference>
<keyword evidence="4 6" id="KW-1133">Transmembrane helix</keyword>
<comment type="caution">
    <text evidence="7">The sequence shown here is derived from an EMBL/GenBank/DDBJ whole genome shotgun (WGS) entry which is preliminary data.</text>
</comment>
<evidence type="ECO:0000256" key="3">
    <source>
        <dbReference type="ARBA" id="ARBA00022692"/>
    </source>
</evidence>
<dbReference type="PANTHER" id="PTHR30086:SF20">
    <property type="entry name" value="ARGININE EXPORTER PROTEIN ARGO-RELATED"/>
    <property type="match status" value="1"/>
</dbReference>
<proteinExistence type="predicted"/>
<dbReference type="Pfam" id="PF01810">
    <property type="entry name" value="LysE"/>
    <property type="match status" value="1"/>
</dbReference>
<feature type="transmembrane region" description="Helical" evidence="6">
    <location>
        <begin position="41"/>
        <end position="65"/>
    </location>
</feature>
<keyword evidence="3 6" id="KW-0812">Transmembrane</keyword>
<dbReference type="PANTHER" id="PTHR30086">
    <property type="entry name" value="ARGININE EXPORTER PROTEIN ARGO"/>
    <property type="match status" value="1"/>
</dbReference>
<keyword evidence="5 6" id="KW-0472">Membrane</keyword>
<feature type="transmembrane region" description="Helical" evidence="6">
    <location>
        <begin position="111"/>
        <end position="133"/>
    </location>
</feature>
<evidence type="ECO:0000256" key="6">
    <source>
        <dbReference type="SAM" id="Phobius"/>
    </source>
</evidence>
<keyword evidence="2" id="KW-1003">Cell membrane</keyword>
<comment type="subcellular location">
    <subcellularLocation>
        <location evidence="1">Cell membrane</location>
        <topology evidence="1">Multi-pass membrane protein</topology>
    </subcellularLocation>
</comment>
<feature type="transmembrane region" description="Helical" evidence="6">
    <location>
        <begin position="145"/>
        <end position="172"/>
    </location>
</feature>
<evidence type="ECO:0000256" key="2">
    <source>
        <dbReference type="ARBA" id="ARBA00022475"/>
    </source>
</evidence>